<protein>
    <submittedName>
        <fullName evidence="2">Uncharacterized protein</fullName>
    </submittedName>
</protein>
<accession>M1DHT9</accession>
<dbReference type="PANTHER" id="PTHR33180">
    <property type="entry name" value="PHOTOSYSTEM II CP43 REACTION CENTER PROTEIN"/>
    <property type="match status" value="1"/>
</dbReference>
<evidence type="ECO:0000256" key="1">
    <source>
        <dbReference type="SAM" id="MobiDB-lite"/>
    </source>
</evidence>
<feature type="region of interest" description="Disordered" evidence="1">
    <location>
        <begin position="1"/>
        <end position="110"/>
    </location>
</feature>
<dbReference type="AlphaFoldDB" id="M1DHT9"/>
<evidence type="ECO:0000313" key="2">
    <source>
        <dbReference type="EnsemblPlants" id="PGSC0003DMT400089272"/>
    </source>
</evidence>
<name>M1DHT9_SOLTU</name>
<dbReference type="HOGENOM" id="CLU_029307_5_0_1"/>
<keyword evidence="3" id="KW-1185">Reference proteome</keyword>
<dbReference type="Proteomes" id="UP000011115">
    <property type="component" value="Unassembled WGS sequence"/>
</dbReference>
<reference evidence="2" key="2">
    <citation type="submission" date="2015-06" db="UniProtKB">
        <authorList>
            <consortium name="EnsemblPlants"/>
        </authorList>
    </citation>
    <scope>IDENTIFICATION</scope>
    <source>
        <strain evidence="2">DM1-3 516 R44</strain>
    </source>
</reference>
<feature type="compositionally biased region" description="Basic and acidic residues" evidence="1">
    <location>
        <begin position="1"/>
        <end position="35"/>
    </location>
</feature>
<dbReference type="PANTHER" id="PTHR33180:SF31">
    <property type="entry name" value="POLYPROTEIN PROTEIN"/>
    <property type="match status" value="1"/>
</dbReference>
<dbReference type="Gramene" id="PGSC0003DMT400089272">
    <property type="protein sequence ID" value="PGSC0003DMT400089272"/>
    <property type="gene ID" value="PGSC0003DMG400038843"/>
</dbReference>
<dbReference type="EnsemblPlants" id="PGSC0003DMT400089272">
    <property type="protein sequence ID" value="PGSC0003DMT400089272"/>
    <property type="gene ID" value="PGSC0003DMG400038843"/>
</dbReference>
<evidence type="ECO:0000313" key="3">
    <source>
        <dbReference type="Proteomes" id="UP000011115"/>
    </source>
</evidence>
<feature type="compositionally biased region" description="Basic and acidic residues" evidence="1">
    <location>
        <begin position="67"/>
        <end position="96"/>
    </location>
</feature>
<sequence length="179" mass="20533">MWTKEQRNDTNRQKGIKQAEEVEKSNPGDRQDHSANRRVALQTSQSSSVPALREETKSVTYMGSQRIVDRFRNNKLDHPKSRQAELRSKARHDPSRIPESTPPTSALVPHPAHTVVPAPPIQGHPWLLNRLKDEGFRTNLEEKRLSIDGVVAKHPDVWDTLQFHKLEIFTRTRGPYIPT</sequence>
<proteinExistence type="predicted"/>
<organism evidence="2 3">
    <name type="scientific">Solanum tuberosum</name>
    <name type="common">Potato</name>
    <dbReference type="NCBI Taxonomy" id="4113"/>
    <lineage>
        <taxon>Eukaryota</taxon>
        <taxon>Viridiplantae</taxon>
        <taxon>Streptophyta</taxon>
        <taxon>Embryophyta</taxon>
        <taxon>Tracheophyta</taxon>
        <taxon>Spermatophyta</taxon>
        <taxon>Magnoliopsida</taxon>
        <taxon>eudicotyledons</taxon>
        <taxon>Gunneridae</taxon>
        <taxon>Pentapetalae</taxon>
        <taxon>asterids</taxon>
        <taxon>lamiids</taxon>
        <taxon>Solanales</taxon>
        <taxon>Solanaceae</taxon>
        <taxon>Solanoideae</taxon>
        <taxon>Solaneae</taxon>
        <taxon>Solanum</taxon>
    </lineage>
</organism>
<reference evidence="3" key="1">
    <citation type="journal article" date="2011" name="Nature">
        <title>Genome sequence and analysis of the tuber crop potato.</title>
        <authorList>
            <consortium name="The Potato Genome Sequencing Consortium"/>
        </authorList>
    </citation>
    <scope>NUCLEOTIDE SEQUENCE [LARGE SCALE GENOMIC DNA]</scope>
    <source>
        <strain evidence="3">cv. DM1-3 516 R44</strain>
    </source>
</reference>
<dbReference type="InParanoid" id="M1DHT9"/>
<dbReference type="PaxDb" id="4113-PGSC0003DMT400089272"/>